<dbReference type="SUPFAM" id="SSF141322">
    <property type="entry name" value="NfeD domain-like"/>
    <property type="match status" value="1"/>
</dbReference>
<keyword evidence="7" id="KW-0645">Protease</keyword>
<dbReference type="GO" id="GO:0008233">
    <property type="term" value="F:peptidase activity"/>
    <property type="evidence" value="ECO:0007669"/>
    <property type="project" value="UniProtKB-KW"/>
</dbReference>
<evidence type="ECO:0000259" key="6">
    <source>
        <dbReference type="Pfam" id="PF01957"/>
    </source>
</evidence>
<dbReference type="InterPro" id="IPR002810">
    <property type="entry name" value="NfeD-like_C"/>
</dbReference>
<comment type="subcellular location">
    <subcellularLocation>
        <location evidence="1">Membrane</location>
        <topology evidence="1">Multi-pass membrane protein</topology>
    </subcellularLocation>
</comment>
<sequence length="138" mass="15443">MDVMIWIFIAIMFVIFELMTNTFVLICFSAASLASAILNYFGFDLNVQIIGFIAVAAVLILATRKFSDSLHPVNDRKVMADRLIGKKAEVFKKTDKNTFIVRVEGEEWSAHSNDSIEVGDIVKVVGINSIILIIEKED</sequence>
<dbReference type="OrthoDB" id="29132at2157"/>
<dbReference type="AlphaFoldDB" id="A0A1G5W8M1"/>
<keyword evidence="7" id="KW-0378">Hydrolase</keyword>
<proteinExistence type="predicted"/>
<dbReference type="GO" id="GO:0005886">
    <property type="term" value="C:plasma membrane"/>
    <property type="evidence" value="ECO:0007669"/>
    <property type="project" value="TreeGrafter"/>
</dbReference>
<gene>
    <name evidence="7" type="ORF">SAMN02910315_01235</name>
</gene>
<evidence type="ECO:0000256" key="1">
    <source>
        <dbReference type="ARBA" id="ARBA00004141"/>
    </source>
</evidence>
<feature type="transmembrane region" description="Helical" evidence="5">
    <location>
        <begin position="7"/>
        <end position="31"/>
    </location>
</feature>
<dbReference type="Proteomes" id="UP000323439">
    <property type="component" value="Unassembled WGS sequence"/>
</dbReference>
<keyword evidence="2 5" id="KW-0812">Transmembrane</keyword>
<reference evidence="7 8" key="1">
    <citation type="submission" date="2016-10" db="EMBL/GenBank/DDBJ databases">
        <authorList>
            <person name="Varghese N."/>
            <person name="Submissions S."/>
        </authorList>
    </citation>
    <scope>NUCLEOTIDE SEQUENCE [LARGE SCALE GENOMIC DNA]</scope>
    <source>
        <strain evidence="7 8">DSM 16643</strain>
    </source>
</reference>
<keyword evidence="3 5" id="KW-1133">Transmembrane helix</keyword>
<feature type="transmembrane region" description="Helical" evidence="5">
    <location>
        <begin position="37"/>
        <end position="62"/>
    </location>
</feature>
<keyword evidence="4 5" id="KW-0472">Membrane</keyword>
<dbReference type="Pfam" id="PF01957">
    <property type="entry name" value="NfeD"/>
    <property type="match status" value="1"/>
</dbReference>
<evidence type="ECO:0000313" key="7">
    <source>
        <dbReference type="EMBL" id="SDA54294.1"/>
    </source>
</evidence>
<dbReference type="GO" id="GO:0006508">
    <property type="term" value="P:proteolysis"/>
    <property type="evidence" value="ECO:0007669"/>
    <property type="project" value="UniProtKB-KW"/>
</dbReference>
<evidence type="ECO:0000256" key="5">
    <source>
        <dbReference type="SAM" id="Phobius"/>
    </source>
</evidence>
<dbReference type="RefSeq" id="WP_149731789.1">
    <property type="nucleotide sequence ID" value="NZ_FMXB01000008.1"/>
</dbReference>
<dbReference type="InterPro" id="IPR052165">
    <property type="entry name" value="Membrane_assoc_protease"/>
</dbReference>
<protein>
    <submittedName>
        <fullName evidence="7">Membrane protein implicated in regulation of membrane protease activity</fullName>
    </submittedName>
</protein>
<dbReference type="InterPro" id="IPR012340">
    <property type="entry name" value="NA-bd_OB-fold"/>
</dbReference>
<keyword evidence="8" id="KW-1185">Reference proteome</keyword>
<dbReference type="PANTHER" id="PTHR33507">
    <property type="entry name" value="INNER MEMBRANE PROTEIN YBBJ"/>
    <property type="match status" value="1"/>
</dbReference>
<dbReference type="EMBL" id="FMXB01000008">
    <property type="protein sequence ID" value="SDA54294.1"/>
    <property type="molecule type" value="Genomic_DNA"/>
</dbReference>
<feature type="domain" description="NfeD-like C-terminal" evidence="6">
    <location>
        <begin position="80"/>
        <end position="136"/>
    </location>
</feature>
<dbReference type="PANTHER" id="PTHR33507:SF3">
    <property type="entry name" value="INNER MEMBRANE PROTEIN YBBJ"/>
    <property type="match status" value="1"/>
</dbReference>
<name>A0A1G5W8M1_9EURY</name>
<organism evidence="7 8">
    <name type="scientific">Methanobrevibacter millerae</name>
    <dbReference type="NCBI Taxonomy" id="230361"/>
    <lineage>
        <taxon>Archaea</taxon>
        <taxon>Methanobacteriati</taxon>
        <taxon>Methanobacteriota</taxon>
        <taxon>Methanomada group</taxon>
        <taxon>Methanobacteria</taxon>
        <taxon>Methanobacteriales</taxon>
        <taxon>Methanobacteriaceae</taxon>
        <taxon>Methanobrevibacter</taxon>
    </lineage>
</organism>
<evidence type="ECO:0000256" key="2">
    <source>
        <dbReference type="ARBA" id="ARBA00022692"/>
    </source>
</evidence>
<evidence type="ECO:0000313" key="8">
    <source>
        <dbReference type="Proteomes" id="UP000323439"/>
    </source>
</evidence>
<evidence type="ECO:0000256" key="4">
    <source>
        <dbReference type="ARBA" id="ARBA00023136"/>
    </source>
</evidence>
<dbReference type="Gene3D" id="2.40.50.140">
    <property type="entry name" value="Nucleic acid-binding proteins"/>
    <property type="match status" value="1"/>
</dbReference>
<evidence type="ECO:0000256" key="3">
    <source>
        <dbReference type="ARBA" id="ARBA00022989"/>
    </source>
</evidence>
<accession>A0A1G5W8M1</accession>